<keyword evidence="2" id="KW-1185">Reference proteome</keyword>
<dbReference type="Proteomes" id="UP001293593">
    <property type="component" value="Unassembled WGS sequence"/>
</dbReference>
<proteinExistence type="predicted"/>
<comment type="caution">
    <text evidence="1">The sequence shown here is derived from an EMBL/GenBank/DDBJ whole genome shotgun (WGS) entry which is preliminary data.</text>
</comment>
<dbReference type="AlphaFoldDB" id="A0AAE1IL23"/>
<evidence type="ECO:0000313" key="1">
    <source>
        <dbReference type="EMBL" id="KAK4252732.1"/>
    </source>
</evidence>
<sequence>MRTPPSLFKKKNPTLDCSTLSSSVVLLGSSLSPAPSVTHAGGASRKIGLVHRDLFTPQRFCRHSHLAHSLCSSIGEVSIW</sequence>
<evidence type="ECO:0000313" key="2">
    <source>
        <dbReference type="Proteomes" id="UP001293593"/>
    </source>
</evidence>
<gene>
    <name evidence="1" type="ORF">QN277_014469</name>
</gene>
<dbReference type="EMBL" id="JAWXYG010000022">
    <property type="protein sequence ID" value="KAK4252732.1"/>
    <property type="molecule type" value="Genomic_DNA"/>
</dbReference>
<reference evidence="1" key="1">
    <citation type="submission" date="2023-10" db="EMBL/GenBank/DDBJ databases">
        <title>Chromosome-level genome of the transformable northern wattle, Acacia crassicarpa.</title>
        <authorList>
            <person name="Massaro I."/>
            <person name="Sinha N.R."/>
            <person name="Poethig S."/>
            <person name="Leichty A.R."/>
        </authorList>
    </citation>
    <scope>NUCLEOTIDE SEQUENCE</scope>
    <source>
        <strain evidence="1">Acra3RX</strain>
        <tissue evidence="1">Leaf</tissue>
    </source>
</reference>
<organism evidence="1 2">
    <name type="scientific">Acacia crassicarpa</name>
    <name type="common">northern wattle</name>
    <dbReference type="NCBI Taxonomy" id="499986"/>
    <lineage>
        <taxon>Eukaryota</taxon>
        <taxon>Viridiplantae</taxon>
        <taxon>Streptophyta</taxon>
        <taxon>Embryophyta</taxon>
        <taxon>Tracheophyta</taxon>
        <taxon>Spermatophyta</taxon>
        <taxon>Magnoliopsida</taxon>
        <taxon>eudicotyledons</taxon>
        <taxon>Gunneridae</taxon>
        <taxon>Pentapetalae</taxon>
        <taxon>rosids</taxon>
        <taxon>fabids</taxon>
        <taxon>Fabales</taxon>
        <taxon>Fabaceae</taxon>
        <taxon>Caesalpinioideae</taxon>
        <taxon>mimosoid clade</taxon>
        <taxon>Acacieae</taxon>
        <taxon>Acacia</taxon>
    </lineage>
</organism>
<protein>
    <submittedName>
        <fullName evidence="1">Uncharacterized protein</fullName>
    </submittedName>
</protein>
<accession>A0AAE1IL23</accession>
<name>A0AAE1IL23_9FABA</name>